<evidence type="ECO:0000256" key="5">
    <source>
        <dbReference type="RuleBase" id="RU362066"/>
    </source>
</evidence>
<feature type="domain" description="Flagellar hook-associated protein 2 N-terminal" evidence="6">
    <location>
        <begin position="11"/>
        <end position="108"/>
    </location>
</feature>
<evidence type="ECO:0000256" key="4">
    <source>
        <dbReference type="ARBA" id="ARBA00023143"/>
    </source>
</evidence>
<proteinExistence type="inferred from homology"/>
<gene>
    <name evidence="8" type="primary">fliD</name>
    <name evidence="8" type="ORF">KXJ70_12520</name>
</gene>
<feature type="domain" description="Flagellar hook-associated protein 2 C-terminal" evidence="7">
    <location>
        <begin position="224"/>
        <end position="445"/>
    </location>
</feature>
<keyword evidence="9" id="KW-1185">Reference proteome</keyword>
<comment type="subcellular location">
    <subcellularLocation>
        <location evidence="5">Secreted</location>
    </subcellularLocation>
    <subcellularLocation>
        <location evidence="5">Bacterial flagellum</location>
    </subcellularLocation>
</comment>
<evidence type="ECO:0000313" key="9">
    <source>
        <dbReference type="Proteomes" id="UP001166291"/>
    </source>
</evidence>
<evidence type="ECO:0000313" key="8">
    <source>
        <dbReference type="EMBL" id="MBW2941612.1"/>
    </source>
</evidence>
<dbReference type="Proteomes" id="UP001166291">
    <property type="component" value="Unassembled WGS sequence"/>
</dbReference>
<keyword evidence="8" id="KW-0282">Flagellum</keyword>
<reference evidence="8" key="1">
    <citation type="submission" date="2021-07" db="EMBL/GenBank/DDBJ databases">
        <title>Zhongshania sp. CAU 1632 isolated from seawater.</title>
        <authorList>
            <person name="Kim W."/>
        </authorList>
    </citation>
    <scope>NUCLEOTIDE SEQUENCE</scope>
    <source>
        <strain evidence="8">CAU 1632</strain>
    </source>
</reference>
<name>A0ABS6VTH8_9GAMM</name>
<evidence type="ECO:0000256" key="1">
    <source>
        <dbReference type="ARBA" id="ARBA00009764"/>
    </source>
</evidence>
<protein>
    <recommendedName>
        <fullName evidence="5">Flagellar hook-associated protein 2</fullName>
        <shortName evidence="5">HAP2</shortName>
    </recommendedName>
    <alternativeName>
        <fullName evidence="5">Flagellar cap protein</fullName>
    </alternativeName>
</protein>
<evidence type="ECO:0000259" key="6">
    <source>
        <dbReference type="Pfam" id="PF02465"/>
    </source>
</evidence>
<organism evidence="8 9">
    <name type="scientific">Zhongshania aquimaris</name>
    <dbReference type="NCBI Taxonomy" id="2857107"/>
    <lineage>
        <taxon>Bacteria</taxon>
        <taxon>Pseudomonadati</taxon>
        <taxon>Pseudomonadota</taxon>
        <taxon>Gammaproteobacteria</taxon>
        <taxon>Cellvibrionales</taxon>
        <taxon>Spongiibacteraceae</taxon>
        <taxon>Zhongshania</taxon>
    </lineage>
</organism>
<dbReference type="InterPro" id="IPR010809">
    <property type="entry name" value="FliD_C"/>
</dbReference>
<evidence type="ECO:0000256" key="2">
    <source>
        <dbReference type="ARBA" id="ARBA00011255"/>
    </source>
</evidence>
<dbReference type="PANTHER" id="PTHR30288:SF0">
    <property type="entry name" value="FLAGELLAR HOOK-ASSOCIATED PROTEIN 2"/>
    <property type="match status" value="1"/>
</dbReference>
<accession>A0ABS6VTH8</accession>
<keyword evidence="5" id="KW-0964">Secreted</keyword>
<evidence type="ECO:0000259" key="7">
    <source>
        <dbReference type="Pfam" id="PF07195"/>
    </source>
</evidence>
<keyword evidence="3 5" id="KW-0175">Coiled coil</keyword>
<dbReference type="Pfam" id="PF07195">
    <property type="entry name" value="FliD_C"/>
    <property type="match status" value="1"/>
</dbReference>
<dbReference type="InterPro" id="IPR040026">
    <property type="entry name" value="FliD"/>
</dbReference>
<comment type="subunit">
    <text evidence="2 5">Homopentamer.</text>
</comment>
<feature type="coiled-coil region" evidence="5">
    <location>
        <begin position="401"/>
        <end position="428"/>
    </location>
</feature>
<keyword evidence="8" id="KW-0966">Cell projection</keyword>
<comment type="similarity">
    <text evidence="1 5">Belongs to the FliD family.</text>
</comment>
<dbReference type="Pfam" id="PF02465">
    <property type="entry name" value="FliD_N"/>
    <property type="match status" value="1"/>
</dbReference>
<evidence type="ECO:0000256" key="3">
    <source>
        <dbReference type="ARBA" id="ARBA00023054"/>
    </source>
</evidence>
<keyword evidence="8" id="KW-0969">Cilium</keyword>
<keyword evidence="4 5" id="KW-0975">Bacterial flagellum</keyword>
<dbReference type="Pfam" id="PF07196">
    <property type="entry name" value="Flagellin_IN"/>
    <property type="match status" value="1"/>
</dbReference>
<sequence>MASLTASGIGSGLDINSIVSQLVAAERSPVETRLNSKESLIQARLSAFGSLKSALTNFKASLSTLKNPESFTKRSATVGDPTVFSATTTATAAPGTYSVKVEQLATSHKIASQAYTDSTTSVGSGELNFTINGESFSVAVAEGADSLAEIRDAVNSSAANSGVSASIINDQDGAHLVFSATRTGVENAINISVTAGANGDLSQLAYDTNLGSQLSSMVEKAEALDSIVIVDGFTKTSADTKIEGMIEGVSLDLKKALPGESFSLKVQVDTKSVKSAIEGFVNNYNTLMTTINDLTAYNPESKTAGLLQGDSATRSVANQLRQEMGTIVSGLGTELDSLAEIGITTGDKNKLVIDTTVFADVVADDFDKLSGIFSSESGYAVRLDSLIGDLTASGGILTNRTDGLTSQVKRINEQREALNARIVGIEARYQAQFSALDSLLGQLNSTGDFLTQQLANLPGTVFKNGK</sequence>
<dbReference type="PANTHER" id="PTHR30288">
    <property type="entry name" value="FLAGELLAR CAP/ASSEMBLY PROTEIN FLID"/>
    <property type="match status" value="1"/>
</dbReference>
<comment type="function">
    <text evidence="5">Required for morphogenesis and for the elongation of the flagellar filament by facilitating polymerization of the flagellin monomers at the tip of growing filament. Forms a capping structure, which prevents flagellin subunits (transported through the central channel of the flagellum) from leaking out without polymerization at the distal end.</text>
</comment>
<dbReference type="InterPro" id="IPR003481">
    <property type="entry name" value="FliD_N"/>
</dbReference>
<comment type="caution">
    <text evidence="8">The sequence shown here is derived from an EMBL/GenBank/DDBJ whole genome shotgun (WGS) entry which is preliminary data.</text>
</comment>
<dbReference type="RefSeq" id="WP_219043850.1">
    <property type="nucleotide sequence ID" value="NZ_JAHWDQ010000003.1"/>
</dbReference>
<dbReference type="InterPro" id="IPR010810">
    <property type="entry name" value="Flagellin_hook_IN_motif"/>
</dbReference>
<dbReference type="EMBL" id="JAHWDQ010000003">
    <property type="protein sequence ID" value="MBW2941612.1"/>
    <property type="molecule type" value="Genomic_DNA"/>
</dbReference>